<dbReference type="EMBL" id="JABBGG010000004">
    <property type="protein sequence ID" value="NML61027.1"/>
    <property type="molecule type" value="Genomic_DNA"/>
</dbReference>
<dbReference type="PANTHER" id="PTHR13420">
    <property type="entry name" value="UPF0235 PROTEIN C15ORF40"/>
    <property type="match status" value="1"/>
</dbReference>
<gene>
    <name evidence="3" type="ORF">HHL21_08035</name>
</gene>
<sequence>MSRAWCSALPGGVRLAVQIQPNAKKTEVIGVLDDALKLKLKLKLQAQPIEGKANEALVRYLAEALSVPRSAVTITHGQANKRKLIEVRSETLTVDAVEMLLLLLIP</sequence>
<protein>
    <recommendedName>
        <fullName evidence="2">UPF0235 protein HHL21_08035</fullName>
    </recommendedName>
</protein>
<dbReference type="Proteomes" id="UP000583752">
    <property type="component" value="Unassembled WGS sequence"/>
</dbReference>
<keyword evidence="4" id="KW-1185">Reference proteome</keyword>
<dbReference type="PANTHER" id="PTHR13420:SF7">
    <property type="entry name" value="UPF0235 PROTEIN C15ORF40"/>
    <property type="match status" value="1"/>
</dbReference>
<dbReference type="RefSeq" id="WP_169464745.1">
    <property type="nucleotide sequence ID" value="NZ_JABBGG010000004.1"/>
</dbReference>
<evidence type="ECO:0000256" key="2">
    <source>
        <dbReference type="HAMAP-Rule" id="MF_00634"/>
    </source>
</evidence>
<name>A0A848HJ06_9BURK</name>
<reference evidence="3 4" key="1">
    <citation type="submission" date="2020-04" db="EMBL/GenBank/DDBJ databases">
        <title>Massilia sp. RP-1-19 isolated from soil.</title>
        <authorList>
            <person name="Dahal R.H."/>
        </authorList>
    </citation>
    <scope>NUCLEOTIDE SEQUENCE [LARGE SCALE GENOMIC DNA]</scope>
    <source>
        <strain evidence="3 4">RP-1-19</strain>
    </source>
</reference>
<dbReference type="SUPFAM" id="SSF69786">
    <property type="entry name" value="YggU-like"/>
    <property type="match status" value="1"/>
</dbReference>
<dbReference type="Gene3D" id="3.30.1200.10">
    <property type="entry name" value="YggU-like"/>
    <property type="match status" value="1"/>
</dbReference>
<dbReference type="HAMAP" id="MF_00634">
    <property type="entry name" value="UPF0235"/>
    <property type="match status" value="1"/>
</dbReference>
<dbReference type="InterPro" id="IPR036591">
    <property type="entry name" value="YggU-like_sf"/>
</dbReference>
<dbReference type="NCBIfam" id="TIGR00251">
    <property type="entry name" value="DUF167 family protein"/>
    <property type="match status" value="1"/>
</dbReference>
<dbReference type="InterPro" id="IPR003746">
    <property type="entry name" value="DUF167"/>
</dbReference>
<comment type="caution">
    <text evidence="3">The sequence shown here is derived from an EMBL/GenBank/DDBJ whole genome shotgun (WGS) entry which is preliminary data.</text>
</comment>
<dbReference type="AlphaFoldDB" id="A0A848HJ06"/>
<dbReference type="Pfam" id="PF02594">
    <property type="entry name" value="DUF167"/>
    <property type="match status" value="1"/>
</dbReference>
<proteinExistence type="inferred from homology"/>
<organism evidence="3 4">
    <name type="scientific">Massilia polaris</name>
    <dbReference type="NCBI Taxonomy" id="2728846"/>
    <lineage>
        <taxon>Bacteria</taxon>
        <taxon>Pseudomonadati</taxon>
        <taxon>Pseudomonadota</taxon>
        <taxon>Betaproteobacteria</taxon>
        <taxon>Burkholderiales</taxon>
        <taxon>Oxalobacteraceae</taxon>
        <taxon>Telluria group</taxon>
        <taxon>Massilia</taxon>
    </lineage>
</organism>
<accession>A0A848HJ06</accession>
<dbReference type="SMART" id="SM01152">
    <property type="entry name" value="DUF167"/>
    <property type="match status" value="1"/>
</dbReference>
<dbReference type="GO" id="GO:0005737">
    <property type="term" value="C:cytoplasm"/>
    <property type="evidence" value="ECO:0007669"/>
    <property type="project" value="TreeGrafter"/>
</dbReference>
<comment type="similarity">
    <text evidence="1 2">Belongs to the UPF0235 family.</text>
</comment>
<evidence type="ECO:0000313" key="3">
    <source>
        <dbReference type="EMBL" id="NML61027.1"/>
    </source>
</evidence>
<evidence type="ECO:0000313" key="4">
    <source>
        <dbReference type="Proteomes" id="UP000583752"/>
    </source>
</evidence>
<evidence type="ECO:0000256" key="1">
    <source>
        <dbReference type="ARBA" id="ARBA00010364"/>
    </source>
</evidence>